<evidence type="ECO:0000313" key="4">
    <source>
        <dbReference type="Proteomes" id="UP001224775"/>
    </source>
</evidence>
<comment type="caution">
    <text evidence="3">The sequence shown here is derived from an EMBL/GenBank/DDBJ whole genome shotgun (WGS) entry which is preliminary data.</text>
</comment>
<feature type="compositionally biased region" description="Basic and acidic residues" evidence="1">
    <location>
        <begin position="1"/>
        <end position="11"/>
    </location>
</feature>
<accession>A0AAD8Y4C9</accession>
<evidence type="ECO:0000256" key="1">
    <source>
        <dbReference type="SAM" id="MobiDB-lite"/>
    </source>
</evidence>
<evidence type="ECO:0000313" key="3">
    <source>
        <dbReference type="EMBL" id="KAK1738844.1"/>
    </source>
</evidence>
<sequence>MSHQNVKHEPEQPSSSIEAHDLSEAQGKDDYEGDGFGVIKYKLLRGKGEGGKSSANPFTTIGSGALVAAFLLLLSCCLCCLRYRRRRYAQSKRPSRGNYAALGRHDFFNGTFSDDVSYGKDSDDDISIESYGSDDGGHQTNLEMGGFHEFDANGGLTLEEING</sequence>
<proteinExistence type="predicted"/>
<name>A0AAD8Y4C9_9STRA</name>
<dbReference type="AlphaFoldDB" id="A0AAD8Y4C9"/>
<keyword evidence="2" id="KW-1133">Transmembrane helix</keyword>
<feature type="region of interest" description="Disordered" evidence="1">
    <location>
        <begin position="1"/>
        <end position="31"/>
    </location>
</feature>
<dbReference type="EMBL" id="JATAAI010000019">
    <property type="protein sequence ID" value="KAK1738844.1"/>
    <property type="molecule type" value="Genomic_DNA"/>
</dbReference>
<feature type="compositionally biased region" description="Basic and acidic residues" evidence="1">
    <location>
        <begin position="18"/>
        <end position="30"/>
    </location>
</feature>
<keyword evidence="2" id="KW-0472">Membrane</keyword>
<organism evidence="3 4">
    <name type="scientific">Skeletonema marinoi</name>
    <dbReference type="NCBI Taxonomy" id="267567"/>
    <lineage>
        <taxon>Eukaryota</taxon>
        <taxon>Sar</taxon>
        <taxon>Stramenopiles</taxon>
        <taxon>Ochrophyta</taxon>
        <taxon>Bacillariophyta</taxon>
        <taxon>Coscinodiscophyceae</taxon>
        <taxon>Thalassiosirophycidae</taxon>
        <taxon>Thalassiosirales</taxon>
        <taxon>Skeletonemataceae</taxon>
        <taxon>Skeletonema</taxon>
        <taxon>Skeletonema marinoi-dohrnii complex</taxon>
    </lineage>
</organism>
<feature type="transmembrane region" description="Helical" evidence="2">
    <location>
        <begin position="61"/>
        <end position="83"/>
    </location>
</feature>
<keyword evidence="4" id="KW-1185">Reference proteome</keyword>
<gene>
    <name evidence="3" type="ORF">QTG54_010160</name>
</gene>
<keyword evidence="2" id="KW-0812">Transmembrane</keyword>
<evidence type="ECO:0000256" key="2">
    <source>
        <dbReference type="SAM" id="Phobius"/>
    </source>
</evidence>
<dbReference type="Proteomes" id="UP001224775">
    <property type="component" value="Unassembled WGS sequence"/>
</dbReference>
<protein>
    <submittedName>
        <fullName evidence="3">Uncharacterized protein</fullName>
    </submittedName>
</protein>
<reference evidence="3" key="1">
    <citation type="submission" date="2023-06" db="EMBL/GenBank/DDBJ databases">
        <title>Survivors Of The Sea: Transcriptome response of Skeletonema marinoi to long-term dormancy.</title>
        <authorList>
            <person name="Pinder M.I.M."/>
            <person name="Kourtchenko O."/>
            <person name="Robertson E.K."/>
            <person name="Larsson T."/>
            <person name="Maumus F."/>
            <person name="Osuna-Cruz C.M."/>
            <person name="Vancaester E."/>
            <person name="Stenow R."/>
            <person name="Vandepoele K."/>
            <person name="Ploug H."/>
            <person name="Bruchert V."/>
            <person name="Godhe A."/>
            <person name="Topel M."/>
        </authorList>
    </citation>
    <scope>NUCLEOTIDE SEQUENCE</scope>
    <source>
        <strain evidence="3">R05AC</strain>
    </source>
</reference>